<feature type="transmembrane region" description="Helical" evidence="5">
    <location>
        <begin position="61"/>
        <end position="83"/>
    </location>
</feature>
<reference evidence="6 7" key="1">
    <citation type="submission" date="2018-05" db="EMBL/GenBank/DDBJ databases">
        <title>Genomic Encyclopedia of Type Strains, Phase IV (KMG-IV): sequencing the most valuable type-strain genomes for metagenomic binning, comparative biology and taxonomic classification.</title>
        <authorList>
            <person name="Goeker M."/>
        </authorList>
    </citation>
    <scope>NUCLEOTIDE SEQUENCE [LARGE SCALE GENOMIC DNA]</scope>
    <source>
        <strain evidence="6 7">DSM 100333</strain>
    </source>
</reference>
<dbReference type="SUPFAM" id="SSF51445">
    <property type="entry name" value="(Trans)glycosidases"/>
    <property type="match status" value="1"/>
</dbReference>
<dbReference type="InterPro" id="IPR002053">
    <property type="entry name" value="Glyco_hydro_25"/>
</dbReference>
<evidence type="ECO:0000256" key="4">
    <source>
        <dbReference type="SAM" id="MobiDB-lite"/>
    </source>
</evidence>
<evidence type="ECO:0000313" key="6">
    <source>
        <dbReference type="EMBL" id="PVX43984.1"/>
    </source>
</evidence>
<keyword evidence="2" id="KW-0378">Hydrolase</keyword>
<dbReference type="PROSITE" id="PS51904">
    <property type="entry name" value="GLYCOSYL_HYDROL_F25_2"/>
    <property type="match status" value="1"/>
</dbReference>
<evidence type="ECO:0000256" key="1">
    <source>
        <dbReference type="ARBA" id="ARBA00010646"/>
    </source>
</evidence>
<feature type="region of interest" description="Disordered" evidence="4">
    <location>
        <begin position="1"/>
        <end position="22"/>
    </location>
</feature>
<dbReference type="InterPro" id="IPR018077">
    <property type="entry name" value="Glyco_hydro_fam25_subgr"/>
</dbReference>
<keyword evidence="5" id="KW-0812">Transmembrane</keyword>
<name>A0A2U0TK86_9BACT</name>
<dbReference type="Gene3D" id="3.20.20.80">
    <property type="entry name" value="Glycosidases"/>
    <property type="match status" value="1"/>
</dbReference>
<keyword evidence="3" id="KW-0326">Glycosidase</keyword>
<comment type="caution">
    <text evidence="6">The sequence shown here is derived from an EMBL/GenBank/DDBJ whole genome shotgun (WGS) entry which is preliminary data.</text>
</comment>
<keyword evidence="5" id="KW-1133">Transmembrane helix</keyword>
<dbReference type="EMBL" id="QENY01000035">
    <property type="protein sequence ID" value="PVX43984.1"/>
    <property type="molecule type" value="Genomic_DNA"/>
</dbReference>
<evidence type="ECO:0000313" key="7">
    <source>
        <dbReference type="Proteomes" id="UP000245870"/>
    </source>
</evidence>
<organism evidence="6 7">
    <name type="scientific">Hallella colorans</name>
    <dbReference type="NCBI Taxonomy" id="1703337"/>
    <lineage>
        <taxon>Bacteria</taxon>
        <taxon>Pseudomonadati</taxon>
        <taxon>Bacteroidota</taxon>
        <taxon>Bacteroidia</taxon>
        <taxon>Bacteroidales</taxon>
        <taxon>Prevotellaceae</taxon>
        <taxon>Hallella</taxon>
    </lineage>
</organism>
<comment type="similarity">
    <text evidence="1">Belongs to the glycosyl hydrolase 25 family.</text>
</comment>
<dbReference type="CDD" id="cd00599">
    <property type="entry name" value="GH25_muramidase"/>
    <property type="match status" value="1"/>
</dbReference>
<evidence type="ECO:0000256" key="3">
    <source>
        <dbReference type="ARBA" id="ARBA00023295"/>
    </source>
</evidence>
<gene>
    <name evidence="6" type="ORF">C7379_1355</name>
</gene>
<dbReference type="AlphaFoldDB" id="A0A2U0TK86"/>
<accession>A0A2U0TK86</accession>
<keyword evidence="5" id="KW-0472">Membrane</keyword>
<dbReference type="Proteomes" id="UP000245870">
    <property type="component" value="Unassembled WGS sequence"/>
</dbReference>
<dbReference type="InterPro" id="IPR017853">
    <property type="entry name" value="GH"/>
</dbReference>
<dbReference type="SMART" id="SM00641">
    <property type="entry name" value="Glyco_25"/>
    <property type="match status" value="1"/>
</dbReference>
<protein>
    <submittedName>
        <fullName evidence="6">Lysozyme</fullName>
    </submittedName>
</protein>
<dbReference type="PANTHER" id="PTHR34135">
    <property type="entry name" value="LYSOZYME"/>
    <property type="match status" value="1"/>
</dbReference>
<dbReference type="GO" id="GO:0016998">
    <property type="term" value="P:cell wall macromolecule catabolic process"/>
    <property type="evidence" value="ECO:0007669"/>
    <property type="project" value="InterPro"/>
</dbReference>
<evidence type="ECO:0000256" key="5">
    <source>
        <dbReference type="SAM" id="Phobius"/>
    </source>
</evidence>
<dbReference type="GO" id="GO:0003796">
    <property type="term" value="F:lysozyme activity"/>
    <property type="evidence" value="ECO:0007669"/>
    <property type="project" value="InterPro"/>
</dbReference>
<dbReference type="GO" id="GO:0009253">
    <property type="term" value="P:peptidoglycan catabolic process"/>
    <property type="evidence" value="ECO:0007669"/>
    <property type="project" value="InterPro"/>
</dbReference>
<feature type="compositionally biased region" description="Basic residues" evidence="4">
    <location>
        <begin position="1"/>
        <end position="15"/>
    </location>
</feature>
<dbReference type="Pfam" id="PF01183">
    <property type="entry name" value="Glyco_hydro_25"/>
    <property type="match status" value="1"/>
</dbReference>
<keyword evidence="7" id="KW-1185">Reference proteome</keyword>
<dbReference type="GO" id="GO:0016052">
    <property type="term" value="P:carbohydrate catabolic process"/>
    <property type="evidence" value="ECO:0007669"/>
    <property type="project" value="TreeGrafter"/>
</dbReference>
<sequence length="317" mass="36952">MAKSPKTHTHRQPHRHGCENHQHGNHWQLRWLRRYQHHNDSHERWARKTHLKHRREWTKKIGRMALSAIIGMALCIIVIALIAPDTFLNHLTGKKMLDGDIELHPTANRHLKLDYDGIDVSHHQGAIDWQRVACDTCVKFVYIKATEGQTIIDTNYIENVNQALKAGIAIGSYHFLTSKSSVREQFKNFYSVVDRRKQTVVPMIDVEQEGVRGWSRQQIQDSLELMAQLIEKHYYNQPIIYSYAHFYNTNLAPRFNQYRLFLARYNMNEPIISGIGQPTIWQHSDQGIVDGIAIPVDLDVFGQNTNLKDIIMKHRPN</sequence>
<evidence type="ECO:0000256" key="2">
    <source>
        <dbReference type="ARBA" id="ARBA00022801"/>
    </source>
</evidence>
<proteinExistence type="inferred from homology"/>
<dbReference type="OrthoDB" id="9798192at2"/>
<dbReference type="PANTHER" id="PTHR34135:SF2">
    <property type="entry name" value="LYSOZYME"/>
    <property type="match status" value="1"/>
</dbReference>